<dbReference type="InParanoid" id="A0A0D1CH51"/>
<dbReference type="GO" id="GO:0003729">
    <property type="term" value="F:mRNA binding"/>
    <property type="evidence" value="ECO:0000318"/>
    <property type="project" value="GO_Central"/>
</dbReference>
<accession>A0A0D1CH51</accession>
<evidence type="ECO:0000256" key="2">
    <source>
        <dbReference type="SAM" id="MobiDB-lite"/>
    </source>
</evidence>
<dbReference type="NCBIfam" id="TIGR00756">
    <property type="entry name" value="PPR"/>
    <property type="match status" value="1"/>
</dbReference>
<feature type="compositionally biased region" description="Polar residues" evidence="2">
    <location>
        <begin position="64"/>
        <end position="74"/>
    </location>
</feature>
<feature type="repeat" description="PPR" evidence="1">
    <location>
        <begin position="243"/>
        <end position="277"/>
    </location>
</feature>
<sequence length="939" mass="104939">MLLCLVPPPRLLRASSQLPRQLELAHPLHIRLRAASNSSSSRYVYDSTYVNQDAEEHNDRASSRHPQTKNTASSHFFDARVPAPTCNNTASLTRPKVSHEVASASRQAVNTFRQAISTREPAAIIEAYTLLTQAHERQVQDVRDSSSTAAEPYQTKFPVRKNDIQTAIRYLVQHSQTEGRMECVLVEACQQMFEDMNQRFGFRIGPTDLHRQLQVFCLSSDQSLDLRDAFLHLRASYPEWQTTSIEWNLVISHLARRRSYKHAIKVWHDMSISGVTPSADLRNTMIRVFTAVIRTGEAEDQRLELAREEASISPDDLPATVMSLCELVLSNTETSLERMDKLRKHVNQLQREVESNPQMANNTASWNALLRYEALVVSPAHARQTARQVYKPGMFDYSTLCVLLRLHTEELNELQSSEDALELLDQVQSAIDPSRSIALDDECYSILMFGLLSNSVSEDTPNPSPNQIHEAQLLYDHVCSTGIPPTPLLVTPLLRAYCEAFLPSLPSAMKLVDDLLAQQPITAAPSSRLSGSTRRKAPRSLAFDMAIISPVLDACVKLKDLSSARNLLSRLHEAGITMSVTDKSKLLRRLIGITTSWPEAFHMYRSLSRFRTSSSAGSRTSEAGLDERGYMSLLESLCALTFPDPRSSSSRLPAPPEELLGIVEDMRAAGHRPWCVIYTSILDYYSKTTPPCYVGVQATHEMLKRDEGLEPDLPLINALMNAYNRVGEPAMVLAIWNSLMATRQEIDGVTLSVFFDTAGRHGLLSLARKAIRTVRQIEVQDKGESVRSVLTKGAWDSWLECLARCGRLEEAIELAFGEMRKALLKEAMNAHDLDSVDAGITANELVARSAQAPVKNRRGHVVGPDAKTFGVLLRFAARERDRRQKRSATNLLPGPISGARSGSIAASGTSIWHTLRTRIREEYSWLYPQVKHIGEQTVL</sequence>
<dbReference type="OrthoDB" id="185373at2759"/>
<dbReference type="InterPro" id="IPR011990">
    <property type="entry name" value="TPR-like_helical_dom_sf"/>
</dbReference>
<dbReference type="Proteomes" id="UP000000561">
    <property type="component" value="Chromosome 1"/>
</dbReference>
<dbReference type="STRING" id="237631.A0A0D1CH51"/>
<dbReference type="InterPro" id="IPR002885">
    <property type="entry name" value="PPR_rpt"/>
</dbReference>
<evidence type="ECO:0000313" key="3">
    <source>
        <dbReference type="EMBL" id="KIS72297.1"/>
    </source>
</evidence>
<evidence type="ECO:0008006" key="5">
    <source>
        <dbReference type="Google" id="ProtNLM"/>
    </source>
</evidence>
<keyword evidence="4" id="KW-1185">Reference proteome</keyword>
<dbReference type="VEuPathDB" id="FungiDB:UMAG_11165"/>
<evidence type="ECO:0000256" key="1">
    <source>
        <dbReference type="PROSITE-ProRule" id="PRU00708"/>
    </source>
</evidence>
<dbReference type="eggNOG" id="KOG4197">
    <property type="taxonomic scope" value="Eukaryota"/>
</dbReference>
<feature type="region of interest" description="Disordered" evidence="2">
    <location>
        <begin position="55"/>
        <end position="80"/>
    </location>
</feature>
<gene>
    <name evidence="3" type="ORF">UMAG_11165</name>
</gene>
<reference evidence="3 4" key="1">
    <citation type="journal article" date="2006" name="Nature">
        <title>Insights from the genome of the biotrophic fungal plant pathogen Ustilago maydis.</title>
        <authorList>
            <person name="Kamper J."/>
            <person name="Kahmann R."/>
            <person name="Bolker M."/>
            <person name="Ma L.J."/>
            <person name="Brefort T."/>
            <person name="Saville B.J."/>
            <person name="Banuett F."/>
            <person name="Kronstad J.W."/>
            <person name="Gold S.E."/>
            <person name="Muller O."/>
            <person name="Perlin M.H."/>
            <person name="Wosten H.A."/>
            <person name="de Vries R."/>
            <person name="Ruiz-Herrera J."/>
            <person name="Reynaga-Pena C.G."/>
            <person name="Snetselaar K."/>
            <person name="McCann M."/>
            <person name="Perez-Martin J."/>
            <person name="Feldbrugge M."/>
            <person name="Basse C.W."/>
            <person name="Steinberg G."/>
            <person name="Ibeas J.I."/>
            <person name="Holloman W."/>
            <person name="Guzman P."/>
            <person name="Farman M."/>
            <person name="Stajich J.E."/>
            <person name="Sentandreu R."/>
            <person name="Gonzalez-Prieto J.M."/>
            <person name="Kennell J.C."/>
            <person name="Molina L."/>
            <person name="Schirawski J."/>
            <person name="Mendoza-Mendoza A."/>
            <person name="Greilinger D."/>
            <person name="Munch K."/>
            <person name="Rossel N."/>
            <person name="Scherer M."/>
            <person name="Vranes M."/>
            <person name="Ladendorf O."/>
            <person name="Vincon V."/>
            <person name="Fuchs U."/>
            <person name="Sandrock B."/>
            <person name="Meng S."/>
            <person name="Ho E.C."/>
            <person name="Cahill M.J."/>
            <person name="Boyce K.J."/>
            <person name="Klose J."/>
            <person name="Klosterman S.J."/>
            <person name="Deelstra H.J."/>
            <person name="Ortiz-Castellanos L."/>
            <person name="Li W."/>
            <person name="Sanchez-Alonso P."/>
            <person name="Schreier P.H."/>
            <person name="Hauser-Hahn I."/>
            <person name="Vaupel M."/>
            <person name="Koopmann E."/>
            <person name="Friedrich G."/>
            <person name="Voss H."/>
            <person name="Schluter T."/>
            <person name="Margolis J."/>
            <person name="Platt D."/>
            <person name="Swimmer C."/>
            <person name="Gnirke A."/>
            <person name="Chen F."/>
            <person name="Vysotskaia V."/>
            <person name="Mannhaupt G."/>
            <person name="Guldener U."/>
            <person name="Munsterkotter M."/>
            <person name="Haase D."/>
            <person name="Oesterheld M."/>
            <person name="Mewes H.W."/>
            <person name="Mauceli E.W."/>
            <person name="DeCaprio D."/>
            <person name="Wade C.M."/>
            <person name="Butler J."/>
            <person name="Young S."/>
            <person name="Jaffe D.B."/>
            <person name="Calvo S."/>
            <person name="Nusbaum C."/>
            <person name="Galagan J."/>
            <person name="Birren B.W."/>
        </authorList>
    </citation>
    <scope>NUCLEOTIDE SEQUENCE [LARGE SCALE GENOMIC DNA]</scope>
    <source>
        <strain evidence="4">DSM 14603 / FGSC 9021 / UM521</strain>
    </source>
</reference>
<dbReference type="Pfam" id="PF01535">
    <property type="entry name" value="PPR"/>
    <property type="match status" value="2"/>
</dbReference>
<name>A0A0D1CH51_MYCMD</name>
<dbReference type="PANTHER" id="PTHR47938">
    <property type="entry name" value="RESPIRATORY COMPLEX I CHAPERONE (CIA84), PUTATIVE (AFU_ORTHOLOGUE AFUA_2G06020)-RELATED"/>
    <property type="match status" value="1"/>
</dbReference>
<feature type="repeat" description="PPR" evidence="1">
    <location>
        <begin position="791"/>
        <end position="826"/>
    </location>
</feature>
<dbReference type="PANTHER" id="PTHR47938:SF35">
    <property type="entry name" value="PENTATRICOPEPTIDE REPEAT-CONTAINING PROTEIN 4, MITOCHONDRIAL-RELATED"/>
    <property type="match status" value="1"/>
</dbReference>
<dbReference type="EMBL" id="CM003140">
    <property type="protein sequence ID" value="KIS72297.1"/>
    <property type="molecule type" value="Genomic_DNA"/>
</dbReference>
<evidence type="ECO:0000313" key="4">
    <source>
        <dbReference type="Proteomes" id="UP000000561"/>
    </source>
</evidence>
<proteinExistence type="predicted"/>
<organism evidence="3 4">
    <name type="scientific">Mycosarcoma maydis</name>
    <name type="common">Corn smut fungus</name>
    <name type="synonym">Ustilago maydis</name>
    <dbReference type="NCBI Taxonomy" id="5270"/>
    <lineage>
        <taxon>Eukaryota</taxon>
        <taxon>Fungi</taxon>
        <taxon>Dikarya</taxon>
        <taxon>Basidiomycota</taxon>
        <taxon>Ustilaginomycotina</taxon>
        <taxon>Ustilaginomycetes</taxon>
        <taxon>Ustilaginales</taxon>
        <taxon>Ustilaginaceae</taxon>
        <taxon>Mycosarcoma</taxon>
    </lineage>
</organism>
<dbReference type="PROSITE" id="PS51375">
    <property type="entry name" value="PPR"/>
    <property type="match status" value="2"/>
</dbReference>
<protein>
    <recommendedName>
        <fullName evidence="5">Pentatricopeptide repeat domain-containing protein</fullName>
    </recommendedName>
</protein>
<dbReference type="GO" id="GO:0005739">
    <property type="term" value="C:mitochondrion"/>
    <property type="evidence" value="ECO:0000318"/>
    <property type="project" value="GO_Central"/>
</dbReference>
<dbReference type="RefSeq" id="XP_011386717.1">
    <property type="nucleotide sequence ID" value="XM_011388415.1"/>
</dbReference>
<dbReference type="Gene3D" id="1.25.40.10">
    <property type="entry name" value="Tetratricopeptide repeat domain"/>
    <property type="match status" value="3"/>
</dbReference>
<dbReference type="GeneID" id="23567079"/>
<dbReference type="AlphaFoldDB" id="A0A0D1CH51"/>
<dbReference type="KEGG" id="uma:UMAG_11165"/>
<dbReference type="GO" id="GO:0140053">
    <property type="term" value="P:mitochondrial gene expression"/>
    <property type="evidence" value="ECO:0000318"/>
    <property type="project" value="GO_Central"/>
</dbReference>